<dbReference type="AlphaFoldDB" id="A0A176WQ68"/>
<accession>A0A176WQ68</accession>
<evidence type="ECO:0000313" key="2">
    <source>
        <dbReference type="Proteomes" id="UP000077202"/>
    </source>
</evidence>
<protein>
    <submittedName>
        <fullName evidence="1">Uncharacterized protein</fullName>
    </submittedName>
</protein>
<sequence>MAIPMLVLSCAVADEYHISISNDEAEVCMAAFDEVMFDRNTGETFVPHVLKLPRMKQLFSLDSFTKHNARFVIWVGSEREREREMSRTLERTVSLTNLKKLGLREASFSSLPSFAQQAHAAQKQRDEMLQLRFPARGAKKQKTVSWKAGTVDNELMPKKCFEKEFFFSQDIWG</sequence>
<proteinExistence type="predicted"/>
<reference evidence="1" key="1">
    <citation type="submission" date="2016-03" db="EMBL/GenBank/DDBJ databases">
        <title>Mechanisms controlling the formation of the plant cell surface in tip-growing cells are functionally conserved among land plants.</title>
        <authorList>
            <person name="Honkanen S."/>
            <person name="Jones V.A."/>
            <person name="Morieri G."/>
            <person name="Champion C."/>
            <person name="Hetherington A.J."/>
            <person name="Kelly S."/>
            <person name="Saint-Marcoux D."/>
            <person name="Proust H."/>
            <person name="Prescott H."/>
            <person name="Dolan L."/>
        </authorList>
    </citation>
    <scope>NUCLEOTIDE SEQUENCE [LARGE SCALE GENOMIC DNA]</scope>
    <source>
        <tissue evidence="1">Whole gametophyte</tissue>
    </source>
</reference>
<evidence type="ECO:0000313" key="1">
    <source>
        <dbReference type="EMBL" id="OAE35268.1"/>
    </source>
</evidence>
<name>A0A176WQ68_MARPO</name>
<keyword evidence="2" id="KW-1185">Reference proteome</keyword>
<organism evidence="1 2">
    <name type="scientific">Marchantia polymorpha subsp. ruderalis</name>
    <dbReference type="NCBI Taxonomy" id="1480154"/>
    <lineage>
        <taxon>Eukaryota</taxon>
        <taxon>Viridiplantae</taxon>
        <taxon>Streptophyta</taxon>
        <taxon>Embryophyta</taxon>
        <taxon>Marchantiophyta</taxon>
        <taxon>Marchantiopsida</taxon>
        <taxon>Marchantiidae</taxon>
        <taxon>Marchantiales</taxon>
        <taxon>Marchantiaceae</taxon>
        <taxon>Marchantia</taxon>
    </lineage>
</organism>
<comment type="caution">
    <text evidence="1">The sequence shown here is derived from an EMBL/GenBank/DDBJ whole genome shotgun (WGS) entry which is preliminary data.</text>
</comment>
<dbReference type="Proteomes" id="UP000077202">
    <property type="component" value="Unassembled WGS sequence"/>
</dbReference>
<gene>
    <name evidence="1" type="ORF">AXG93_392s1150</name>
</gene>
<dbReference type="EMBL" id="LVLJ01000203">
    <property type="protein sequence ID" value="OAE35268.1"/>
    <property type="molecule type" value="Genomic_DNA"/>
</dbReference>